<keyword evidence="3" id="KW-1185">Reference proteome</keyword>
<evidence type="ECO:0000313" key="2">
    <source>
        <dbReference type="EMBL" id="QIL46700.1"/>
    </source>
</evidence>
<dbReference type="Pfam" id="PF02635">
    <property type="entry name" value="DsrE"/>
    <property type="match status" value="1"/>
</dbReference>
<reference evidence="2 3" key="1">
    <citation type="submission" date="2020-03" db="EMBL/GenBank/DDBJ databases">
        <title>Vagococcus sp. nov., isolated from beetles.</title>
        <authorList>
            <person name="Hyun D.-W."/>
            <person name="Bae J.-W."/>
        </authorList>
    </citation>
    <scope>NUCLEOTIDE SEQUENCE [LARGE SCALE GENOMIC DNA]</scope>
    <source>
        <strain evidence="2 3">HDW17A</strain>
    </source>
</reference>
<dbReference type="SUPFAM" id="SSF64307">
    <property type="entry name" value="SirA-like"/>
    <property type="match status" value="1"/>
</dbReference>
<proteinExistence type="predicted"/>
<feature type="domain" description="UPF0033" evidence="1">
    <location>
        <begin position="2"/>
        <end position="66"/>
    </location>
</feature>
<dbReference type="KEGG" id="vah:G7081_06210"/>
<dbReference type="AlphaFoldDB" id="A0A6G8ANZ9"/>
<organism evidence="2 3">
    <name type="scientific">Vagococcus coleopterorum</name>
    <dbReference type="NCBI Taxonomy" id="2714946"/>
    <lineage>
        <taxon>Bacteria</taxon>
        <taxon>Bacillati</taxon>
        <taxon>Bacillota</taxon>
        <taxon>Bacilli</taxon>
        <taxon>Lactobacillales</taxon>
        <taxon>Enterococcaceae</taxon>
        <taxon>Vagococcus</taxon>
    </lineage>
</organism>
<dbReference type="NCBIfam" id="TIGR03527">
    <property type="entry name" value="selenium_YedF"/>
    <property type="match status" value="1"/>
</dbReference>
<evidence type="ECO:0000313" key="3">
    <source>
        <dbReference type="Proteomes" id="UP000500890"/>
    </source>
</evidence>
<dbReference type="GO" id="GO:0016740">
    <property type="term" value="F:transferase activity"/>
    <property type="evidence" value="ECO:0007669"/>
    <property type="project" value="UniProtKB-KW"/>
</dbReference>
<dbReference type="EMBL" id="CP049886">
    <property type="protein sequence ID" value="QIL46700.1"/>
    <property type="molecule type" value="Genomic_DNA"/>
</dbReference>
<dbReference type="Proteomes" id="UP000500890">
    <property type="component" value="Chromosome"/>
</dbReference>
<accession>A0A6G8ANZ9</accession>
<dbReference type="InterPro" id="IPR019870">
    <property type="entry name" value="Se_metab_YedF"/>
</dbReference>
<gene>
    <name evidence="2" type="primary">yedF</name>
    <name evidence="2" type="ORF">G7081_06210</name>
</gene>
<dbReference type="InterPro" id="IPR027396">
    <property type="entry name" value="DsrEFH-like"/>
</dbReference>
<keyword evidence="2" id="KW-0808">Transferase</keyword>
<dbReference type="SUPFAM" id="SSF75169">
    <property type="entry name" value="DsrEFH-like"/>
    <property type="match status" value="1"/>
</dbReference>
<dbReference type="RefSeq" id="WP_166008088.1">
    <property type="nucleotide sequence ID" value="NZ_CP049886.1"/>
</dbReference>
<dbReference type="Gene3D" id="3.30.110.40">
    <property type="entry name" value="TusA-like domain"/>
    <property type="match status" value="1"/>
</dbReference>
<dbReference type="InterPro" id="IPR036868">
    <property type="entry name" value="TusA-like_sf"/>
</dbReference>
<dbReference type="Pfam" id="PF01206">
    <property type="entry name" value="TusA"/>
    <property type="match status" value="1"/>
</dbReference>
<dbReference type="InterPro" id="IPR001455">
    <property type="entry name" value="TusA-like"/>
</dbReference>
<name>A0A6G8ANZ9_9ENTE</name>
<protein>
    <submittedName>
        <fullName evidence="2">Sulfurtransferase-like selenium metabolism protein YedF</fullName>
    </submittedName>
</protein>
<sequence>MKQVDARGLTCPKPVIEAKKALKENNCIEVLVDNQIATENLKKLAEVKQYKVNVIKESNQSFKVILSTGSSNSPVQNNVILEPNKSNTNVVVAVDTEVMGQGNQQLGESLMKSFIYALAEQDFQPTCILFYNGGAKLTVENSPVLEDLKGISERGVSILTCGACLDFYGLTERLAVGEITNMYRIVELMSTAHHVVKP</sequence>
<dbReference type="InterPro" id="IPR003787">
    <property type="entry name" value="Sulphur_relay_DsrE/F-like"/>
</dbReference>
<evidence type="ECO:0000259" key="1">
    <source>
        <dbReference type="Pfam" id="PF01206"/>
    </source>
</evidence>